<feature type="transmembrane region" description="Helical" evidence="1">
    <location>
        <begin position="31"/>
        <end position="48"/>
    </location>
</feature>
<keyword evidence="4" id="KW-1185">Reference proteome</keyword>
<evidence type="ECO:0000313" key="4">
    <source>
        <dbReference type="Proteomes" id="UP000268436"/>
    </source>
</evidence>
<evidence type="ECO:0000313" key="3">
    <source>
        <dbReference type="EMBL" id="RUO15973.1"/>
    </source>
</evidence>
<gene>
    <name evidence="2" type="ORF">EJK53_0254</name>
    <name evidence="3" type="ORF">EJK54_0795</name>
</gene>
<feature type="transmembrane region" description="Helical" evidence="1">
    <location>
        <begin position="6"/>
        <end position="24"/>
    </location>
</feature>
<evidence type="ECO:0000313" key="5">
    <source>
        <dbReference type="Proteomes" id="UP000280228"/>
    </source>
</evidence>
<evidence type="ECO:0000313" key="2">
    <source>
        <dbReference type="EMBL" id="AZQ94211.1"/>
    </source>
</evidence>
<dbReference type="EMBL" id="CP034662">
    <property type="protein sequence ID" value="AZQ94211.1"/>
    <property type="molecule type" value="Genomic_DNA"/>
</dbReference>
<evidence type="ECO:0000256" key="1">
    <source>
        <dbReference type="SAM" id="Phobius"/>
    </source>
</evidence>
<dbReference type="Proteomes" id="UP000268436">
    <property type="component" value="Unassembled WGS sequence"/>
</dbReference>
<dbReference type="KEGG" id="mcs:DR90_1662"/>
<feature type="transmembrane region" description="Helical" evidence="1">
    <location>
        <begin position="54"/>
        <end position="75"/>
    </location>
</feature>
<dbReference type="Proteomes" id="UP000280228">
    <property type="component" value="Chromosome"/>
</dbReference>
<keyword evidence="1" id="KW-0472">Membrane</keyword>
<keyword evidence="1" id="KW-0812">Transmembrane</keyword>
<keyword evidence="1" id="KW-1133">Transmembrane helix</keyword>
<accession>A0A3A9PCR8</accession>
<proteinExistence type="predicted"/>
<dbReference type="OrthoDB" id="9963381at2"/>
<dbReference type="EMBL" id="RYER01000018">
    <property type="protein sequence ID" value="RUO15973.1"/>
    <property type="molecule type" value="Genomic_DNA"/>
</dbReference>
<dbReference type="KEGG" id="mcat:MC25239_00267"/>
<sequence>MEIIIFIVVGLFVLGAILAILKFIWGLFKKIWLIIIGIAVLFGISWLIKYGFSIIGLDIPIWIIFILTLFCLGYLSHTNEKKVHRAVAKYFTIKEMGDLTDITNFLDEKSIKYDQEILSQAIVKLVEDDQIIEQLPGQLWRSTQSGNFLEPIETVHIEI</sequence>
<protein>
    <submittedName>
        <fullName evidence="2">Uncharacterized protein</fullName>
    </submittedName>
</protein>
<dbReference type="RefSeq" id="WP_003656268.1">
    <property type="nucleotide sequence ID" value="NZ_CP007669.1"/>
</dbReference>
<reference evidence="4 5" key="1">
    <citation type="submission" date="2018-12" db="EMBL/GenBank/DDBJ databases">
        <title>Persistence of Moraxella catarrhalis in Chronic Obstructive Pulmonary Disease and Regulation of the Hag/MID Adhesin.</title>
        <authorList>
            <person name="Murphy T."/>
            <person name="Zhao X."/>
            <person name="Vyas G."/>
            <person name="Aluvathingal J."/>
            <person name="Nadendla S."/>
            <person name="Tallon L."/>
            <person name="Tettelin H."/>
        </authorList>
    </citation>
    <scope>NUCLEOTIDE SEQUENCE [LARGE SCALE GENOMIC DNA]</scope>
    <source>
        <strain evidence="3 4">173P27B1</strain>
        <strain evidence="2 5">46P58B1</strain>
    </source>
</reference>
<organism evidence="2 5">
    <name type="scientific">Moraxella catarrhalis</name>
    <name type="common">Branhamella catarrhalis</name>
    <dbReference type="NCBI Taxonomy" id="480"/>
    <lineage>
        <taxon>Bacteria</taxon>
        <taxon>Pseudomonadati</taxon>
        <taxon>Pseudomonadota</taxon>
        <taxon>Gammaproteobacteria</taxon>
        <taxon>Moraxellales</taxon>
        <taxon>Moraxellaceae</taxon>
        <taxon>Moraxella</taxon>
    </lineage>
</organism>
<dbReference type="AlphaFoldDB" id="A0A3A9PCR8"/>
<dbReference type="GeneID" id="66586288"/>
<name>A0A3A9PCR8_MORCA</name>